<dbReference type="Pfam" id="PF25127">
    <property type="entry name" value="DUF7819"/>
    <property type="match status" value="1"/>
</dbReference>
<dbReference type="PANTHER" id="PTHR12323">
    <property type="entry name" value="SR-RELATED CTD ASSOCIATED FACTOR 6"/>
    <property type="match status" value="1"/>
</dbReference>
<dbReference type="OrthoDB" id="21470at2759"/>
<dbReference type="SUPFAM" id="SSF57756">
    <property type="entry name" value="Retrovirus zinc finger-like domains"/>
    <property type="match status" value="1"/>
</dbReference>
<dbReference type="GO" id="GO:0006874">
    <property type="term" value="P:intracellular calcium ion homeostasis"/>
    <property type="evidence" value="ECO:0007669"/>
    <property type="project" value="TreeGrafter"/>
</dbReference>
<dbReference type="EMBL" id="CAJVPI010000077">
    <property type="protein sequence ID" value="CAG8474304.1"/>
    <property type="molecule type" value="Genomic_DNA"/>
</dbReference>
<comment type="caution">
    <text evidence="5">The sequence shown here is derived from an EMBL/GenBank/DDBJ whole genome shotgun (WGS) entry which is preliminary data.</text>
</comment>
<dbReference type="GO" id="GO:0048471">
    <property type="term" value="C:perinuclear region of cytoplasm"/>
    <property type="evidence" value="ECO:0007669"/>
    <property type="project" value="TreeGrafter"/>
</dbReference>
<dbReference type="Gene3D" id="4.10.60.10">
    <property type="entry name" value="Zinc finger, CCHC-type"/>
    <property type="match status" value="1"/>
</dbReference>
<dbReference type="Pfam" id="PF04818">
    <property type="entry name" value="CID"/>
    <property type="match status" value="1"/>
</dbReference>
<dbReference type="Gene3D" id="1.25.40.90">
    <property type="match status" value="1"/>
</dbReference>
<sequence length="517" mass="56848">MSQWLSPGQYPSPQPPYTTYPGHPPPVPPSNQYLPAPYQRPPHIIPLSTAVGDASLEFNNFVMALRGSAGPADVDNFLIYLDMLMRDCSQSNMQRSERRQEFWIKDAVYPHILPLLRSAYHFKDNKDVQRDKVLKVISIWGDKRYFDEAKIISLREGILAPPPIHPTNPHAFPPVHYPNQPTVPPYYGPNHPPPAIFHGPPQPMPQSVPHIPTSVATPLRNLSDPGPPGIPTQFPPNHSPPMPIQGIIPRPPVTAPLPPPAPEKKYHELPAGLMVPLTSPENAPYTTIRAADVRIPPHRPQPTPELLEAVDKFYEGIQQIESTTKDVKSDDAMSGTDNPKTELDKDGWEIVTVDHGRHDQGPLPARSLVPGDVGGTAIRTLPGAEVCQKNADQASGLGFYATPEEGARSDKMISDKNVGFQMLKKLGWGGTGTGLGSSSGGIVEPIKGGEVRYGEQKYLGVGLQGDDNDIFDQYRKQKSYTYQRNEIGPKDKKPAGCFRCGKPGHIARECHEIGPFH</sequence>
<dbReference type="InterPro" id="IPR036875">
    <property type="entry name" value="Znf_CCHC_sf"/>
</dbReference>
<dbReference type="InterPro" id="IPR008942">
    <property type="entry name" value="ENTH_VHS"/>
</dbReference>
<feature type="region of interest" description="Disordered" evidence="2">
    <location>
        <begin position="324"/>
        <end position="343"/>
    </location>
</feature>
<keyword evidence="1" id="KW-0862">Zinc</keyword>
<feature type="domain" description="CCHC-type" evidence="3">
    <location>
        <begin position="497"/>
        <end position="510"/>
    </location>
</feature>
<dbReference type="Proteomes" id="UP000789739">
    <property type="component" value="Unassembled WGS sequence"/>
</dbReference>
<feature type="domain" description="G-patch" evidence="4">
    <location>
        <begin position="415"/>
        <end position="466"/>
    </location>
</feature>
<keyword evidence="1" id="KW-0479">Metal-binding</keyword>
<name>A0A9N8W5H5_9GLOM</name>
<evidence type="ECO:0000256" key="1">
    <source>
        <dbReference type="PROSITE-ProRule" id="PRU00047"/>
    </source>
</evidence>
<evidence type="ECO:0000259" key="4">
    <source>
        <dbReference type="PROSITE" id="PS50174"/>
    </source>
</evidence>
<dbReference type="PROSITE" id="PS50174">
    <property type="entry name" value="G_PATCH"/>
    <property type="match status" value="1"/>
</dbReference>
<dbReference type="Pfam" id="PF00098">
    <property type="entry name" value="zf-CCHC"/>
    <property type="match status" value="1"/>
</dbReference>
<evidence type="ECO:0000256" key="2">
    <source>
        <dbReference type="SAM" id="MobiDB-lite"/>
    </source>
</evidence>
<keyword evidence="1" id="KW-0863">Zinc-finger</keyword>
<feature type="region of interest" description="Disordered" evidence="2">
    <location>
        <begin position="1"/>
        <end position="35"/>
    </location>
</feature>
<gene>
    <name evidence="5" type="ORF">PBRASI_LOCUS1236</name>
</gene>
<accession>A0A9N8W5H5</accession>
<protein>
    <submittedName>
        <fullName evidence="5">6951_t:CDS:1</fullName>
    </submittedName>
</protein>
<dbReference type="PANTHER" id="PTHR12323:SF0">
    <property type="entry name" value="CALCIUM HOMEOSTASIS ENDOPLASMIC RETICULUM PROTEIN"/>
    <property type="match status" value="1"/>
</dbReference>
<keyword evidence="6" id="KW-1185">Reference proteome</keyword>
<dbReference type="GO" id="GO:0008270">
    <property type="term" value="F:zinc ion binding"/>
    <property type="evidence" value="ECO:0007669"/>
    <property type="project" value="UniProtKB-KW"/>
</dbReference>
<feature type="compositionally biased region" description="Pro residues" evidence="2">
    <location>
        <begin position="10"/>
        <end position="29"/>
    </location>
</feature>
<dbReference type="GO" id="GO:0003676">
    <property type="term" value="F:nucleic acid binding"/>
    <property type="evidence" value="ECO:0007669"/>
    <property type="project" value="InterPro"/>
</dbReference>
<dbReference type="SMART" id="SM00443">
    <property type="entry name" value="G_patch"/>
    <property type="match status" value="1"/>
</dbReference>
<reference evidence="5" key="1">
    <citation type="submission" date="2021-06" db="EMBL/GenBank/DDBJ databases">
        <authorList>
            <person name="Kallberg Y."/>
            <person name="Tangrot J."/>
            <person name="Rosling A."/>
        </authorList>
    </citation>
    <scope>NUCLEOTIDE SEQUENCE</scope>
    <source>
        <strain evidence="5">BR232B</strain>
    </source>
</reference>
<dbReference type="PRINTS" id="PR01217">
    <property type="entry name" value="PRICHEXTENSN"/>
</dbReference>
<dbReference type="InterPro" id="IPR001878">
    <property type="entry name" value="Znf_CCHC"/>
</dbReference>
<organism evidence="5 6">
    <name type="scientific">Paraglomus brasilianum</name>
    <dbReference type="NCBI Taxonomy" id="144538"/>
    <lineage>
        <taxon>Eukaryota</taxon>
        <taxon>Fungi</taxon>
        <taxon>Fungi incertae sedis</taxon>
        <taxon>Mucoromycota</taxon>
        <taxon>Glomeromycotina</taxon>
        <taxon>Glomeromycetes</taxon>
        <taxon>Paraglomerales</taxon>
        <taxon>Paraglomeraceae</taxon>
        <taxon>Paraglomus</taxon>
    </lineage>
</organism>
<dbReference type="InterPro" id="IPR056721">
    <property type="entry name" value="DUF7819"/>
</dbReference>
<dbReference type="InterPro" id="IPR006569">
    <property type="entry name" value="CID_dom"/>
</dbReference>
<evidence type="ECO:0000313" key="5">
    <source>
        <dbReference type="EMBL" id="CAG8474304.1"/>
    </source>
</evidence>
<evidence type="ECO:0000313" key="6">
    <source>
        <dbReference type="Proteomes" id="UP000789739"/>
    </source>
</evidence>
<dbReference type="AlphaFoldDB" id="A0A9N8W5H5"/>
<proteinExistence type="predicted"/>
<dbReference type="SMART" id="SM00343">
    <property type="entry name" value="ZnF_C2HC"/>
    <property type="match status" value="1"/>
</dbReference>
<dbReference type="Pfam" id="PF01585">
    <property type="entry name" value="G-patch"/>
    <property type="match status" value="1"/>
</dbReference>
<dbReference type="InterPro" id="IPR000467">
    <property type="entry name" value="G_patch_dom"/>
</dbReference>
<evidence type="ECO:0000259" key="3">
    <source>
        <dbReference type="PROSITE" id="PS50158"/>
    </source>
</evidence>
<dbReference type="PROSITE" id="PS50158">
    <property type="entry name" value="ZF_CCHC"/>
    <property type="match status" value="1"/>
</dbReference>